<sequence>MANNSLSGKNKVTGKGSSLRITPSNSPVLRPGPRSPYKLSSTMSALSLQTVIGTTTTNPNGFSSHEPTKSFALCAGSATILAEVDSEDNISQRFFRARPTATPINPVTSFYNQETPPTTPESRARSTPASKLGLNVGSYRASPSADGSDTWSSRERIKAVTSVDISPNGRFLAVGETGYNPRVLIFSTAKDSPLDTPLTAITDHSYGIRGLAFSPTSQYLATLGDVNDGFLFVWAVSLKNGTAKLHSANKCTSFVRAMCWMGQCLITVGVRHIKVWRLPETTPSSPTKSRFNGDSYASSPGVSPKALSGRNCVLSSLSENTFTCAASISDTETVVCSDTGAVCLLDDSESSQKLSLVKYVDFSITSMAVDFEQGSIWLGGPYRKMEKLLINDLRQLVSSKPPSPIPNDREQSIQKGKRLPIVAMGFLTSHIVTVDASRAIHVCPTEALNGEKDKDCAETSLPAHKDAVLGIGSLKQPNTYESDFFTWSCSGAVKFWNAQGRCQTSKQIELDQLPSNDDDAPNELKVLRATEDMEFFVSGDRYGVLRVISAKEWKCISEVRAHGAEITDIAVHTDRSTLIASSGRDRMVQLFNRTQDGLELIQTLDDHVGAVGQLLFMNDGDRLLSCSADRTVIIREKVARESNGALPFAFIMSKVITLKASPVSMTLAPDDPDILILSTIDRHIQRFEIPTGKHIHSFRASDPETGDTVVMGSLAAVAEIPGQSPKLLLGVSTTDKSIRVYDLERGVLLNREFGHTEGVSGILLLESQSNSSNAPVRSLISTGLDGIVMIWGLHVQQQEACQGSSREEEETPVKELTAAKPPLRRILSKGELAGLQKFDSPTGSPTPVRDQSPPAIPRRPSRYSLAPPSQRCGHKVSTPPSSASSSRRSPTSSVHLGINRRSPSPPSPRVRTMNVHHRSVHDLRRSSMDLRARTKSSEFGSLNSSTEQVCRTLRAYRKKLHGSSTHLRAARELQQELDLTLRALGERIKREDSNEDTETESSGKENDQKSSRAPHRAHSPLTTARRVPSTPSLRHSRSRELSRAQSLETDGEG</sequence>
<evidence type="ECO:0000313" key="2">
    <source>
        <dbReference type="EMBL" id="RWQ98115.1"/>
    </source>
</evidence>
<feature type="region of interest" description="Disordered" evidence="1">
    <location>
        <begin position="105"/>
        <end position="150"/>
    </location>
</feature>
<dbReference type="Pfam" id="PF00400">
    <property type="entry name" value="WD40"/>
    <property type="match status" value="3"/>
</dbReference>
<dbReference type="AlphaFoldDB" id="A0A443I239"/>
<dbReference type="InterPro" id="IPR052779">
    <property type="entry name" value="WDR62"/>
</dbReference>
<dbReference type="InterPro" id="IPR036322">
    <property type="entry name" value="WD40_repeat_dom_sf"/>
</dbReference>
<evidence type="ECO:0000256" key="1">
    <source>
        <dbReference type="SAM" id="MobiDB-lite"/>
    </source>
</evidence>
<dbReference type="InterPro" id="IPR001680">
    <property type="entry name" value="WD40_rpt"/>
</dbReference>
<name>A0A443I239_BYSSP</name>
<protein>
    <submittedName>
        <fullName evidence="2">WD repeat protein</fullName>
    </submittedName>
</protein>
<dbReference type="SUPFAM" id="SSF50978">
    <property type="entry name" value="WD40 repeat-like"/>
    <property type="match status" value="2"/>
</dbReference>
<dbReference type="InterPro" id="IPR015943">
    <property type="entry name" value="WD40/YVTN_repeat-like_dom_sf"/>
</dbReference>
<accession>A0A443I239</accession>
<dbReference type="VEuPathDB" id="FungiDB:C8Q69DRAFT_160292"/>
<comment type="caution">
    <text evidence="2">The sequence shown here is derived from an EMBL/GenBank/DDBJ whole genome shotgun (WGS) entry which is preliminary data.</text>
</comment>
<feature type="compositionally biased region" description="Polar residues" evidence="1">
    <location>
        <begin position="1044"/>
        <end position="1053"/>
    </location>
</feature>
<gene>
    <name evidence="2" type="ORF">C8Q69DRAFT_160292</name>
</gene>
<dbReference type="PANTHER" id="PTHR45589:SF1">
    <property type="entry name" value="WD REPEAT DOMAIN 62, ISOFORM G"/>
    <property type="match status" value="1"/>
</dbReference>
<dbReference type="SMART" id="SM00320">
    <property type="entry name" value="WD40"/>
    <property type="match status" value="7"/>
</dbReference>
<evidence type="ECO:0000313" key="3">
    <source>
        <dbReference type="Proteomes" id="UP000283841"/>
    </source>
</evidence>
<feature type="compositionally biased region" description="Polar residues" evidence="1">
    <location>
        <begin position="281"/>
        <end position="301"/>
    </location>
</feature>
<dbReference type="PANTHER" id="PTHR45589">
    <property type="entry name" value="WD REPEAT DOMAIN 62, ISOFORM G"/>
    <property type="match status" value="1"/>
</dbReference>
<feature type="compositionally biased region" description="Basic and acidic residues" evidence="1">
    <location>
        <begin position="1001"/>
        <end position="1010"/>
    </location>
</feature>
<dbReference type="RefSeq" id="XP_028487760.1">
    <property type="nucleotide sequence ID" value="XM_028625654.1"/>
</dbReference>
<keyword evidence="3" id="KW-1185">Reference proteome</keyword>
<feature type="compositionally biased region" description="Polar residues" evidence="1">
    <location>
        <begin position="105"/>
        <end position="116"/>
    </location>
</feature>
<feature type="region of interest" description="Disordered" evidence="1">
    <location>
        <begin position="988"/>
        <end position="1053"/>
    </location>
</feature>
<feature type="region of interest" description="Disordered" evidence="1">
    <location>
        <begin position="1"/>
        <end position="35"/>
    </location>
</feature>
<dbReference type="Proteomes" id="UP000283841">
    <property type="component" value="Unassembled WGS sequence"/>
</dbReference>
<dbReference type="STRING" id="264951.A0A443I239"/>
<proteinExistence type="predicted"/>
<reference evidence="2 3" key="1">
    <citation type="journal article" date="2018" name="Front. Microbiol.">
        <title>Genomic and genetic insights into a cosmopolitan fungus, Paecilomyces variotii (Eurotiales).</title>
        <authorList>
            <person name="Urquhart A.S."/>
            <person name="Mondo S.J."/>
            <person name="Makela M.R."/>
            <person name="Hane J.K."/>
            <person name="Wiebenga A."/>
            <person name="He G."/>
            <person name="Mihaltcheva S."/>
            <person name="Pangilinan J."/>
            <person name="Lipzen A."/>
            <person name="Barry K."/>
            <person name="de Vries R.P."/>
            <person name="Grigoriev I.V."/>
            <person name="Idnurm A."/>
        </authorList>
    </citation>
    <scope>NUCLEOTIDE SEQUENCE [LARGE SCALE GENOMIC DNA]</scope>
    <source>
        <strain evidence="2 3">CBS 101075</strain>
    </source>
</reference>
<dbReference type="EMBL" id="RCNU01000002">
    <property type="protein sequence ID" value="RWQ98115.1"/>
    <property type="molecule type" value="Genomic_DNA"/>
</dbReference>
<feature type="region of interest" description="Disordered" evidence="1">
    <location>
        <begin position="801"/>
        <end position="920"/>
    </location>
</feature>
<feature type="compositionally biased region" description="Low complexity" evidence="1">
    <location>
        <begin position="877"/>
        <end position="893"/>
    </location>
</feature>
<organism evidence="2 3">
    <name type="scientific">Byssochlamys spectabilis</name>
    <name type="common">Paecilomyces variotii</name>
    <dbReference type="NCBI Taxonomy" id="264951"/>
    <lineage>
        <taxon>Eukaryota</taxon>
        <taxon>Fungi</taxon>
        <taxon>Dikarya</taxon>
        <taxon>Ascomycota</taxon>
        <taxon>Pezizomycotina</taxon>
        <taxon>Eurotiomycetes</taxon>
        <taxon>Eurotiomycetidae</taxon>
        <taxon>Eurotiales</taxon>
        <taxon>Thermoascaceae</taxon>
        <taxon>Paecilomyces</taxon>
    </lineage>
</organism>
<feature type="region of interest" description="Disordered" evidence="1">
    <location>
        <begin position="281"/>
        <end position="304"/>
    </location>
</feature>
<feature type="compositionally biased region" description="Polar residues" evidence="1">
    <location>
        <begin position="1"/>
        <end position="27"/>
    </location>
</feature>
<dbReference type="GeneID" id="39594931"/>
<dbReference type="Gene3D" id="2.130.10.10">
    <property type="entry name" value="YVTN repeat-like/Quinoprotein amine dehydrogenase"/>
    <property type="match status" value="3"/>
</dbReference>